<protein>
    <submittedName>
        <fullName evidence="2">Uncharacterized protein</fullName>
    </submittedName>
</protein>
<name>A0A1Q6FAY0_9BACT</name>
<dbReference type="RefSeq" id="WP_195272190.1">
    <property type="nucleotide sequence ID" value="NZ_CAJJWD010000007.1"/>
</dbReference>
<evidence type="ECO:0000256" key="1">
    <source>
        <dbReference type="SAM" id="MobiDB-lite"/>
    </source>
</evidence>
<evidence type="ECO:0000313" key="3">
    <source>
        <dbReference type="Proteomes" id="UP000187417"/>
    </source>
</evidence>
<gene>
    <name evidence="2" type="ORF">BHV66_02710</name>
</gene>
<sequence>MEQTEPNDPDDPQGPQIPDDPNPPMTGYIAHTMTEGELMYYGHDSEYSKEGGAVYFLYLKDLNNSARGCSVCFYVNVPRQEKGSFTLPAGKYTASSTWEINTFNNKNTTRYRSNWNVVAPKWTQYVAEAGEFEVAIGDNMTYTIRGHMKGGSIQDGGSIMENEAGVAFAFTGRLLISDYSEDYEDPDDPDTPDDPAPEVPEVTMSTGSLYRYNDNIYYLQLKDANPADLYETTFYLKLPASDSPLLASGDYMAATTGEEMTIDASKSFWNFTDKDNHNDKIKNRLKEGTKIHIVSNGDHNYTITGTLEGTSDKTGKNTALKINFSGTLPFEDYADPEPVEPTVTEVTMTIGNLDYYDGNIYTLTLKDANPTDTYEASLSFKLPASETLQLVSGDYPVSTGSGEMTLDAAKSSWTFIDKENFNDRIKNTIKEGSLTVTNNGNHNYTVTGTLRGASDTGQETAIKIDFTGTVPFNNYSTPPAPEAPKATMTVGDLYYNGDNVFFLGLKDGSPIKEYGITFYITLAPTDPLQLASGDYTGGAAGENMTFDLAKSFWNYNDPTYGIIKNRITEGTLKIVANGNDDYTITGSFKAIDEDDKNTELEIEYTGKLPCEDYSY</sequence>
<feature type="region of interest" description="Disordered" evidence="1">
    <location>
        <begin position="1"/>
        <end position="27"/>
    </location>
</feature>
<dbReference type="AlphaFoldDB" id="A0A1Q6FAY0"/>
<proteinExistence type="predicted"/>
<accession>A0A1Q6FAY0</accession>
<organism evidence="2 3">
    <name type="scientific">Alistipes putredinis</name>
    <dbReference type="NCBI Taxonomy" id="28117"/>
    <lineage>
        <taxon>Bacteria</taxon>
        <taxon>Pseudomonadati</taxon>
        <taxon>Bacteroidota</taxon>
        <taxon>Bacteroidia</taxon>
        <taxon>Bacteroidales</taxon>
        <taxon>Rikenellaceae</taxon>
        <taxon>Alistipes</taxon>
    </lineage>
</organism>
<feature type="compositionally biased region" description="Acidic residues" evidence="1">
    <location>
        <begin position="1"/>
        <end position="11"/>
    </location>
</feature>
<reference evidence="2 3" key="1">
    <citation type="journal article" date="2016" name="Nat. Biotechnol.">
        <title>Measurement of bacterial replication rates in microbial communities.</title>
        <authorList>
            <person name="Brown C.T."/>
            <person name="Olm M.R."/>
            <person name="Thomas B.C."/>
            <person name="Banfield J.F."/>
        </authorList>
    </citation>
    <scope>NUCLEOTIDE SEQUENCE [LARGE SCALE GENOMIC DNA]</scope>
    <source>
        <strain evidence="2">CAG:67_53_122</strain>
    </source>
</reference>
<dbReference type="Proteomes" id="UP000187417">
    <property type="component" value="Unassembled WGS sequence"/>
</dbReference>
<comment type="caution">
    <text evidence="2">The sequence shown here is derived from an EMBL/GenBank/DDBJ whole genome shotgun (WGS) entry which is preliminary data.</text>
</comment>
<evidence type="ECO:0000313" key="2">
    <source>
        <dbReference type="EMBL" id="OKY95882.1"/>
    </source>
</evidence>
<dbReference type="EMBL" id="MNQH01000003">
    <property type="protein sequence ID" value="OKY95882.1"/>
    <property type="molecule type" value="Genomic_DNA"/>
</dbReference>
<feature type="compositionally biased region" description="Acidic residues" evidence="1">
    <location>
        <begin position="181"/>
        <end position="196"/>
    </location>
</feature>
<feature type="region of interest" description="Disordered" evidence="1">
    <location>
        <begin position="181"/>
        <end position="202"/>
    </location>
</feature>